<feature type="region of interest" description="Disordered" evidence="1">
    <location>
        <begin position="1"/>
        <end position="37"/>
    </location>
</feature>
<evidence type="ECO:0000313" key="6">
    <source>
        <dbReference type="Proteomes" id="UP000193811"/>
    </source>
</evidence>
<accession>A0A0U1E1D9</accession>
<evidence type="ECO:0000313" key="5">
    <source>
        <dbReference type="Proteomes" id="UP000182227"/>
    </source>
</evidence>
<gene>
    <name evidence="4" type="ORF">AWB98_29335</name>
    <name evidence="2" type="ORF">BN970_03311</name>
    <name evidence="3" type="ORF">BN970_07150</name>
</gene>
<reference evidence="3 5" key="1">
    <citation type="submission" date="2015-03" db="EMBL/GenBank/DDBJ databases">
        <authorList>
            <person name="Murphy D."/>
        </authorList>
    </citation>
    <scope>NUCLEOTIDE SEQUENCE [LARGE SCALE GENOMIC DNA]</scope>
    <source>
        <strain evidence="3 5">D16</strain>
    </source>
</reference>
<protein>
    <submittedName>
        <fullName evidence="4">Potassium transporter</fullName>
    </submittedName>
</protein>
<evidence type="ECO:0000313" key="3">
    <source>
        <dbReference type="EMBL" id="CQD25348.1"/>
    </source>
</evidence>
<dbReference type="EMBL" id="CTEF01000011">
    <property type="protein sequence ID" value="CQD25348.1"/>
    <property type="molecule type" value="Genomic_DNA"/>
</dbReference>
<keyword evidence="6" id="KW-1185">Reference proteome</keyword>
<dbReference type="RefSeq" id="WP_085143018.1">
    <property type="nucleotide sequence ID" value="NZ_JACKVA010000026.1"/>
</dbReference>
<evidence type="ECO:0000256" key="1">
    <source>
        <dbReference type="SAM" id="MobiDB-lite"/>
    </source>
</evidence>
<reference evidence="4 6" key="2">
    <citation type="submission" date="2016-01" db="EMBL/GenBank/DDBJ databases">
        <title>The new phylogeny of the genus Mycobacterium.</title>
        <authorList>
            <person name="Tarcisio F."/>
            <person name="Conor M."/>
            <person name="Antonella G."/>
            <person name="Elisabetta G."/>
            <person name="Giulia F.S."/>
            <person name="Sara T."/>
            <person name="Anna F."/>
            <person name="Clotilde B."/>
            <person name="Roberto B."/>
            <person name="Veronica D.S."/>
            <person name="Fabio R."/>
            <person name="Monica P."/>
            <person name="Olivier J."/>
            <person name="Enrico T."/>
            <person name="Nicola S."/>
        </authorList>
    </citation>
    <scope>NUCLEOTIDE SEQUENCE [LARGE SCALE GENOMIC DNA]</scope>
    <source>
        <strain evidence="4 6">CCUG 50187</strain>
    </source>
</reference>
<dbReference type="Proteomes" id="UP000182227">
    <property type="component" value="Unassembled WGS sequence"/>
</dbReference>
<dbReference type="Proteomes" id="UP000193811">
    <property type="component" value="Unassembled WGS sequence"/>
</dbReference>
<dbReference type="EMBL" id="CTEF01000002">
    <property type="protein sequence ID" value="CQD15743.1"/>
    <property type="molecule type" value="Genomic_DNA"/>
</dbReference>
<proteinExistence type="predicted"/>
<evidence type="ECO:0000313" key="2">
    <source>
        <dbReference type="EMBL" id="CQD15743.1"/>
    </source>
</evidence>
<organism evidence="3 5">
    <name type="scientific">Mycolicibacterium conceptionense</name>
    <dbReference type="NCBI Taxonomy" id="451644"/>
    <lineage>
        <taxon>Bacteria</taxon>
        <taxon>Bacillati</taxon>
        <taxon>Actinomycetota</taxon>
        <taxon>Actinomycetes</taxon>
        <taxon>Mycobacteriales</taxon>
        <taxon>Mycobacteriaceae</taxon>
        <taxon>Mycolicibacterium</taxon>
    </lineage>
</organism>
<dbReference type="GeneID" id="44300062"/>
<sequence>MTQLGIRSESVGAGDQSWLGSRHGTETPRSATLNPTAWTSKTTNGVIKSGEPFALASGLAVPYASGASDGTEVIAGFILTDTSVVSGAGNVTFPYLRHGHIILSKLPSTVAATAKTSGLFTWEA</sequence>
<dbReference type="AlphaFoldDB" id="A0A0U1E1D9"/>
<evidence type="ECO:0000313" key="4">
    <source>
        <dbReference type="EMBL" id="ORV20049.1"/>
    </source>
</evidence>
<feature type="compositionally biased region" description="Polar residues" evidence="1">
    <location>
        <begin position="27"/>
        <end position="37"/>
    </location>
</feature>
<name>A0A0U1E1D9_9MYCO</name>
<dbReference type="EMBL" id="LQOP01000036">
    <property type="protein sequence ID" value="ORV20049.1"/>
    <property type="molecule type" value="Genomic_DNA"/>
</dbReference>